<keyword evidence="5" id="KW-0175">Coiled coil</keyword>
<keyword evidence="8" id="KW-1185">Reference proteome</keyword>
<dbReference type="PANTHER" id="PTHR20544:SF0">
    <property type="entry name" value="NUCLEOPROTEIN TPR_MLP1 DOMAIN-CONTAINING PROTEIN"/>
    <property type="match status" value="1"/>
</dbReference>
<feature type="compositionally biased region" description="Polar residues" evidence="6">
    <location>
        <begin position="551"/>
        <end position="560"/>
    </location>
</feature>
<feature type="compositionally biased region" description="Polar residues" evidence="6">
    <location>
        <begin position="1242"/>
        <end position="1273"/>
    </location>
</feature>
<protein>
    <submittedName>
        <fullName evidence="7">CEP135</fullName>
    </submittedName>
</protein>
<comment type="similarity">
    <text evidence="4">Belongs to the CEP135/TSGA10 family.</text>
</comment>
<comment type="subcellular location">
    <subcellularLocation>
        <location evidence="1">Cytoplasm</location>
        <location evidence="1">Cytoskeleton</location>
        <location evidence="1">Microtubule organizing center</location>
        <location evidence="1">Centrosome</location>
        <location evidence="1">Centriole</location>
    </subcellularLocation>
</comment>
<keyword evidence="2" id="KW-0963">Cytoplasm</keyword>
<proteinExistence type="inferred from homology"/>
<feature type="compositionally biased region" description="Low complexity" evidence="6">
    <location>
        <begin position="504"/>
        <end position="515"/>
    </location>
</feature>
<feature type="coiled-coil region" evidence="5">
    <location>
        <begin position="1194"/>
        <end position="1221"/>
    </location>
</feature>
<feature type="region of interest" description="Disordered" evidence="6">
    <location>
        <begin position="551"/>
        <end position="573"/>
    </location>
</feature>
<evidence type="ECO:0000256" key="6">
    <source>
        <dbReference type="SAM" id="MobiDB-lite"/>
    </source>
</evidence>
<feature type="coiled-coil region" evidence="5">
    <location>
        <begin position="87"/>
        <end position="149"/>
    </location>
</feature>
<feature type="coiled-coil region" evidence="5">
    <location>
        <begin position="201"/>
        <end position="228"/>
    </location>
</feature>
<evidence type="ECO:0000256" key="4">
    <source>
        <dbReference type="ARBA" id="ARBA00038123"/>
    </source>
</evidence>
<feature type="compositionally biased region" description="Polar residues" evidence="6">
    <location>
        <begin position="1328"/>
        <end position="1339"/>
    </location>
</feature>
<feature type="compositionally biased region" description="Low complexity" evidence="6">
    <location>
        <begin position="1301"/>
        <end position="1313"/>
    </location>
</feature>
<feature type="compositionally biased region" description="Basic and acidic residues" evidence="6">
    <location>
        <begin position="1222"/>
        <end position="1241"/>
    </location>
</feature>
<evidence type="ECO:0000313" key="8">
    <source>
        <dbReference type="Proteomes" id="UP000593567"/>
    </source>
</evidence>
<dbReference type="OrthoDB" id="10254663at2759"/>
<feature type="coiled-coil region" evidence="5">
    <location>
        <begin position="816"/>
        <end position="900"/>
    </location>
</feature>
<feature type="coiled-coil region" evidence="5">
    <location>
        <begin position="935"/>
        <end position="1151"/>
    </location>
</feature>
<dbReference type="Proteomes" id="UP000593567">
    <property type="component" value="Unassembled WGS sequence"/>
</dbReference>
<feature type="coiled-coil region" evidence="5">
    <location>
        <begin position="603"/>
        <end position="735"/>
    </location>
</feature>
<evidence type="ECO:0000256" key="2">
    <source>
        <dbReference type="ARBA" id="ARBA00022490"/>
    </source>
</evidence>
<dbReference type="Gene3D" id="1.10.287.1490">
    <property type="match status" value="1"/>
</dbReference>
<dbReference type="EMBL" id="VXIV02003471">
    <property type="protein sequence ID" value="KAF6016759.1"/>
    <property type="molecule type" value="Genomic_DNA"/>
</dbReference>
<dbReference type="PANTHER" id="PTHR20544">
    <property type="entry name" value="CENTROSOMAL PROTEIN CEP135"/>
    <property type="match status" value="1"/>
</dbReference>
<evidence type="ECO:0000256" key="5">
    <source>
        <dbReference type="SAM" id="Coils"/>
    </source>
</evidence>
<feature type="region of interest" description="Disordered" evidence="6">
    <location>
        <begin position="486"/>
        <end position="527"/>
    </location>
</feature>
<dbReference type="Gene3D" id="1.20.5.170">
    <property type="match status" value="1"/>
</dbReference>
<feature type="coiled-coil region" evidence="5">
    <location>
        <begin position="272"/>
        <end position="415"/>
    </location>
</feature>
<keyword evidence="3" id="KW-0206">Cytoskeleton</keyword>
<reference evidence="7" key="1">
    <citation type="submission" date="2020-06" db="EMBL/GenBank/DDBJ databases">
        <title>Draft genome of Bugula neritina, a colonial animal packing powerful symbionts and potential medicines.</title>
        <authorList>
            <person name="Rayko M."/>
        </authorList>
    </citation>
    <scope>NUCLEOTIDE SEQUENCE [LARGE SCALE GENOMIC DNA]</scope>
    <source>
        <strain evidence="7">Kwan_BN1</strain>
    </source>
</reference>
<dbReference type="CDD" id="cd22292">
    <property type="entry name" value="cc_Cep135_MBD"/>
    <property type="match status" value="1"/>
</dbReference>
<evidence type="ECO:0000256" key="1">
    <source>
        <dbReference type="ARBA" id="ARBA00004114"/>
    </source>
</evidence>
<sequence length="1349" mass="155057">MMAAHVQEKFSNVRRRLDQLGYRQPLGIESLPLVERLFADLLHTTESLKNAKLSSAKSPREKADVDAQIEPYKNDNGRLVKENNDLHMQLIRAKEEADRKVAEYKAAVRKFEHENNDLKFLNNQYVHKIRAMERQSNEKSDHMLKLQEKNFNAVIQTPGGKKKHVPFRRQRLLLDSTLPVSETSTLPSIPPRDDPFVADLLKVADSRIAELEQQLELTRDRNVALEGKMSTYSRQVEARDAEIERLGRVLDGGRPYDVVALEAKNRSNEKLISHLNIQIDYLQQKNKELERKLGESRVGEANARQLAVSADLEKSNLEMTLKDVDRTARRLKNDKDAVIDVADKEMAEAKLELSKSNKEIEKLDLELSKLRSECDRVEEENHKLSADLRCRAADFERLENLVDKVQQDKRKLGVRVNRLVQTEKELVTELDKYKRSKKGPAIQAARLRNRSPNRFDQLIKNLEQERDYWKAEVERLQEVMTYKGVGGGLVKTPNVSPVKNNKVSPRAARSPSRSPVKGRTKSTGRLESAVQVANEERDFYKEEYLRLKSQTSPLKSSATPTGRKLKDSPEGSSKLARVISDRDHLQTLVDKFETQLSETQGDVRVVAAERDRLQETNADIREELQRVRQQLMRSSTAATPSLAAQRVLKQVEMEREEALADLRQTTIERDTLRERLQVATETQINERVASDNKIEELHSRLRRVNSERSEVEAQLEDMRSKVTQLEEEVRVHSGRCNEVFGDYQQLKQQHSQLRYADIITLCYTILCYTILCYTILCHIILYYTILVHNTTRMLADQGDKSLRENHQRLGIKEDELQCMTNRCQDLEGRLEGAEKMSNTLRSEISQLRNTVAAMDREKDNLQSILDDKTERCARLDQECANQEEKANQLLRNNRDVARQLDHSEDTIKLKDREIHSLRKQVESVHKEIAEVVQTRDDHIRENRLLEDDLTNMTAETQRLNKDIKELIDERAELSDQVQDYIGEVKRVEDVLAQKEDERTQLLEQYRLLSLEAERFTAQTSQLETESHSMRRDLQTKEHQIRRLQEQVEVIERELQQTQISHQSLEGQIANQNRIHNNLEDKIQELEGQKYNLEQDVSVTRDLSARLENSKDTVQRRLAAKELECDRAVDTIDQLEREISALKDRNHSDRQELLGLEQLLASNRDKEFQAQLAVQESSSEVQLMKDRLTLNDSKIDSQTREITQLRNRILDLESDLERSRHQLTNERFEKEKTAQELRRVTELSRSQLSRSAGHMTPSSQALSGRATPMSQVSAPVNKIFSPAASRGRSPTPLKSAHSLSTAPANVSVASNLAASSRSSITQAKLLLADSNSQQKLSSPRSAPDGTQPCK</sequence>
<evidence type="ECO:0000256" key="3">
    <source>
        <dbReference type="ARBA" id="ARBA00023212"/>
    </source>
</evidence>
<gene>
    <name evidence="7" type="ORF">EB796_024932</name>
</gene>
<evidence type="ECO:0000313" key="7">
    <source>
        <dbReference type="EMBL" id="KAF6016759.1"/>
    </source>
</evidence>
<feature type="compositionally biased region" description="Polar residues" evidence="6">
    <location>
        <begin position="493"/>
        <end position="503"/>
    </location>
</feature>
<organism evidence="7 8">
    <name type="scientific">Bugula neritina</name>
    <name type="common">Brown bryozoan</name>
    <name type="synonym">Sertularia neritina</name>
    <dbReference type="NCBI Taxonomy" id="10212"/>
    <lineage>
        <taxon>Eukaryota</taxon>
        <taxon>Metazoa</taxon>
        <taxon>Spiralia</taxon>
        <taxon>Lophotrochozoa</taxon>
        <taxon>Bryozoa</taxon>
        <taxon>Gymnolaemata</taxon>
        <taxon>Cheilostomatida</taxon>
        <taxon>Flustrina</taxon>
        <taxon>Buguloidea</taxon>
        <taxon>Bugulidae</taxon>
        <taxon>Bugula</taxon>
    </lineage>
</organism>
<comment type="caution">
    <text evidence="7">The sequence shown here is derived from an EMBL/GenBank/DDBJ whole genome shotgun (WGS) entry which is preliminary data.</text>
</comment>
<dbReference type="InterPro" id="IPR051877">
    <property type="entry name" value="Centriole_BasalBody_StrucProt"/>
</dbReference>
<feature type="region of interest" description="Disordered" evidence="6">
    <location>
        <begin position="1327"/>
        <end position="1349"/>
    </location>
</feature>
<dbReference type="SUPFAM" id="SSF57997">
    <property type="entry name" value="Tropomyosin"/>
    <property type="match status" value="1"/>
</dbReference>
<accession>A0A7J7IS38</accession>
<name>A0A7J7IS38_BUGNE</name>
<feature type="region of interest" description="Disordered" evidence="6">
    <location>
        <begin position="1222"/>
        <end position="1313"/>
    </location>
</feature>
<dbReference type="GO" id="GO:0005814">
    <property type="term" value="C:centriole"/>
    <property type="evidence" value="ECO:0007669"/>
    <property type="project" value="UniProtKB-SubCell"/>
</dbReference>